<name>A0A2U1LS44_ARTAN</name>
<evidence type="ECO:0000256" key="1">
    <source>
        <dbReference type="SAM" id="MobiDB-lite"/>
    </source>
</evidence>
<reference evidence="3 4" key="1">
    <citation type="journal article" date="2018" name="Mol. Plant">
        <title>The genome of Artemisia annua provides insight into the evolution of Asteraceae family and artemisinin biosynthesis.</title>
        <authorList>
            <person name="Shen Q."/>
            <person name="Zhang L."/>
            <person name="Liao Z."/>
            <person name="Wang S."/>
            <person name="Yan T."/>
            <person name="Shi P."/>
            <person name="Liu M."/>
            <person name="Fu X."/>
            <person name="Pan Q."/>
            <person name="Wang Y."/>
            <person name="Lv Z."/>
            <person name="Lu X."/>
            <person name="Zhang F."/>
            <person name="Jiang W."/>
            <person name="Ma Y."/>
            <person name="Chen M."/>
            <person name="Hao X."/>
            <person name="Li L."/>
            <person name="Tang Y."/>
            <person name="Lv G."/>
            <person name="Zhou Y."/>
            <person name="Sun X."/>
            <person name="Brodelius P.E."/>
            <person name="Rose J.K.C."/>
            <person name="Tang K."/>
        </authorList>
    </citation>
    <scope>NUCLEOTIDE SEQUENCE [LARGE SCALE GENOMIC DNA]</scope>
    <source>
        <strain evidence="4">cv. Huhao1</strain>
        <tissue evidence="3">Leaf</tissue>
    </source>
</reference>
<organism evidence="3 4">
    <name type="scientific">Artemisia annua</name>
    <name type="common">Sweet wormwood</name>
    <dbReference type="NCBI Taxonomy" id="35608"/>
    <lineage>
        <taxon>Eukaryota</taxon>
        <taxon>Viridiplantae</taxon>
        <taxon>Streptophyta</taxon>
        <taxon>Embryophyta</taxon>
        <taxon>Tracheophyta</taxon>
        <taxon>Spermatophyta</taxon>
        <taxon>Magnoliopsida</taxon>
        <taxon>eudicotyledons</taxon>
        <taxon>Gunneridae</taxon>
        <taxon>Pentapetalae</taxon>
        <taxon>asterids</taxon>
        <taxon>campanulids</taxon>
        <taxon>Asterales</taxon>
        <taxon>Asteraceae</taxon>
        <taxon>Asteroideae</taxon>
        <taxon>Anthemideae</taxon>
        <taxon>Artemisiinae</taxon>
        <taxon>Artemisia</taxon>
    </lineage>
</organism>
<dbReference type="PANTHER" id="PTHR47718">
    <property type="entry name" value="OS01G0519700 PROTEIN"/>
    <property type="match status" value="1"/>
</dbReference>
<feature type="compositionally biased region" description="Acidic residues" evidence="1">
    <location>
        <begin position="17"/>
        <end position="43"/>
    </location>
</feature>
<comment type="caution">
    <text evidence="3">The sequence shown here is derived from an EMBL/GenBank/DDBJ whole genome shotgun (WGS) entry which is preliminary data.</text>
</comment>
<proteinExistence type="predicted"/>
<dbReference type="OrthoDB" id="2402896at2759"/>
<dbReference type="EMBL" id="PKPP01008019">
    <property type="protein sequence ID" value="PWA51811.1"/>
    <property type="molecule type" value="Genomic_DNA"/>
</dbReference>
<evidence type="ECO:0000313" key="4">
    <source>
        <dbReference type="Proteomes" id="UP000245207"/>
    </source>
</evidence>
<evidence type="ECO:0000313" key="3">
    <source>
        <dbReference type="EMBL" id="PWA51811.1"/>
    </source>
</evidence>
<keyword evidence="4" id="KW-1185">Reference proteome</keyword>
<dbReference type="STRING" id="35608.A0A2U1LS44"/>
<gene>
    <name evidence="3" type="ORF">CTI12_AA414900</name>
</gene>
<dbReference type="Pfam" id="PF03101">
    <property type="entry name" value="FAR1"/>
    <property type="match status" value="1"/>
</dbReference>
<feature type="domain" description="FAR1" evidence="2">
    <location>
        <begin position="85"/>
        <end position="201"/>
    </location>
</feature>
<feature type="region of interest" description="Disordered" evidence="1">
    <location>
        <begin position="1"/>
        <end position="56"/>
    </location>
</feature>
<protein>
    <submittedName>
        <fullName evidence="3">FAR1 DNA binding domain, Zinc finger, SWIM-type, MULE transposase domain, FHY3/FAR1 family</fullName>
    </submittedName>
</protein>
<dbReference type="Proteomes" id="UP000245207">
    <property type="component" value="Unassembled WGS sequence"/>
</dbReference>
<feature type="region of interest" description="Disordered" evidence="1">
    <location>
        <begin position="131"/>
        <end position="167"/>
    </location>
</feature>
<evidence type="ECO:0000259" key="2">
    <source>
        <dbReference type="Pfam" id="PF03101"/>
    </source>
</evidence>
<dbReference type="InterPro" id="IPR004330">
    <property type="entry name" value="FAR1_DNA_bnd_dom"/>
</dbReference>
<dbReference type="AlphaFoldDB" id="A0A2U1LS44"/>
<accession>A0A2U1LS44</accession>
<dbReference type="PANTHER" id="PTHR47718:SF17">
    <property type="entry name" value="PROTEIN FAR1-RELATED SEQUENCE 5-LIKE"/>
    <property type="match status" value="1"/>
</dbReference>
<sequence length="314" mass="35926">MSLEENMHDVNNSGNEDATEDVSMDETSSDEFTAEDESGDEEQPPARQVGILDETPGGSRYWIPDVIDKPVEGTIFDSVQHAYQVYKEYAKKGGFEIKKGGQHNDIRFRGLKKAKTKYFYCVREGRKARKSKAKVASKSNAKEAEASISNAKEEKPNNEKKKRRRRASCRVGCQAKLVIKLTNGNQYVVDKFVERHDHFLVDKDNSQFLRSCRKLTFSQKTLIHQISNLNMGPVRVFKLMREIYGGFENIGATATDCKNERRDMNVFVGDNDAQMAVDKLMSKQEYLHDFTVRYKTDENDHLTGLDRQDQSRSI</sequence>
<feature type="compositionally biased region" description="Basic and acidic residues" evidence="1">
    <location>
        <begin position="140"/>
        <end position="159"/>
    </location>
</feature>